<dbReference type="EMBL" id="FMIH01000041">
    <property type="protein sequence ID" value="SCL81540.1"/>
    <property type="molecule type" value="Genomic_DNA"/>
</dbReference>
<organism evidence="2 7">
    <name type="scientific">Plasmodium berghei</name>
    <dbReference type="NCBI Taxonomy" id="5821"/>
    <lineage>
        <taxon>Eukaryota</taxon>
        <taxon>Sar</taxon>
        <taxon>Alveolata</taxon>
        <taxon>Apicomplexa</taxon>
        <taxon>Aconoidasida</taxon>
        <taxon>Haemosporida</taxon>
        <taxon>Plasmodiidae</taxon>
        <taxon>Plasmodium</taxon>
        <taxon>Plasmodium (Vinckeia)</taxon>
    </lineage>
</organism>
<dbReference type="VEuPathDB" id="PlasmoDB:PBANKA_1146200"/>
<evidence type="ECO:0000313" key="7">
    <source>
        <dbReference type="Proteomes" id="UP000069549"/>
    </source>
</evidence>
<dbReference type="Proteomes" id="UP000219974">
    <property type="component" value="Unassembled WGS sequence"/>
</dbReference>
<evidence type="ECO:0000313" key="4">
    <source>
        <dbReference type="EMBL" id="SCL81540.1"/>
    </source>
</evidence>
<dbReference type="Proteomes" id="UP000219860">
    <property type="component" value="Unassembled WGS sequence"/>
</dbReference>
<dbReference type="Proteomes" id="UP000069549">
    <property type="component" value="Chromosome 11"/>
</dbReference>
<evidence type="ECO:0000313" key="6">
    <source>
        <dbReference type="EMBL" id="SCL85696.1"/>
    </source>
</evidence>
<dbReference type="Proteomes" id="UP000516480">
    <property type="component" value="Unassembled WGS sequence"/>
</dbReference>
<evidence type="ECO:0000313" key="10">
    <source>
        <dbReference type="Proteomes" id="UP000220214"/>
    </source>
</evidence>
<dbReference type="EMBL" id="FMII01000241">
    <property type="protein sequence ID" value="SCL85696.1"/>
    <property type="molecule type" value="Genomic_DNA"/>
</dbReference>
<proteinExistence type="predicted"/>
<dbReference type="AlphaFoldDB" id="A0A0Y9Y4R7"/>
<evidence type="ECO:0000313" key="3">
    <source>
        <dbReference type="EMBL" id="SBW38124.1"/>
    </source>
</evidence>
<gene>
    <name evidence="2" type="ORF">PBK173_000312400</name>
    <name evidence="3" type="ORF">PBNK65E_000494900</name>
    <name evidence="5" type="ORF">PBNK65NY_000490600</name>
    <name evidence="6" type="ORF">PBSP11A_000512200</name>
    <name evidence="4" type="ORF">PBSP11RLL_000491700</name>
</gene>
<dbReference type="OMA" id="FMSVIDH"/>
<feature type="chain" id="PRO_5014242984" description="Erythrocyte membrane associated protein 2" evidence="1">
    <location>
        <begin position="23"/>
        <end position="219"/>
    </location>
</feature>
<dbReference type="EMBL" id="FLVA01000064">
    <property type="protein sequence ID" value="SBW38124.1"/>
    <property type="molecule type" value="Genomic_DNA"/>
</dbReference>
<feature type="signal peptide" evidence="1">
    <location>
        <begin position="1"/>
        <end position="22"/>
    </location>
</feature>
<evidence type="ECO:0000313" key="5">
    <source>
        <dbReference type="EMBL" id="SCL81786.1"/>
    </source>
</evidence>
<keyword evidence="1" id="KW-0732">Signal</keyword>
<protein>
    <recommendedName>
        <fullName evidence="11">Erythrocyte membrane associated protein 2</fullName>
    </recommendedName>
</protein>
<evidence type="ECO:0000313" key="9">
    <source>
        <dbReference type="Proteomes" id="UP000219974"/>
    </source>
</evidence>
<name>A0A0Y9Y4R7_PLABE</name>
<dbReference type="Proteomes" id="UP000220214">
    <property type="component" value="Unassembled WGS sequence"/>
</dbReference>
<dbReference type="OrthoDB" id="361971at2759"/>
<accession>A0A0Y9Y4R7</accession>
<evidence type="ECO:0000313" key="8">
    <source>
        <dbReference type="Proteomes" id="UP000219860"/>
    </source>
</evidence>
<dbReference type="EMBL" id="FMIE01000038">
    <property type="protein sequence ID" value="SCL81786.1"/>
    <property type="molecule type" value="Genomic_DNA"/>
</dbReference>
<evidence type="ECO:0008006" key="11">
    <source>
        <dbReference type="Google" id="ProtNLM"/>
    </source>
</evidence>
<evidence type="ECO:0000313" key="2">
    <source>
        <dbReference type="EMBL" id="CXI70181.1"/>
    </source>
</evidence>
<dbReference type="EMBL" id="LT160031">
    <property type="protein sequence ID" value="CXI70181.1"/>
    <property type="molecule type" value="Genomic_DNA"/>
</dbReference>
<reference evidence="2 7" key="1">
    <citation type="submission" date="2016-02" db="EMBL/GenBank/DDBJ databases">
        <authorList>
            <consortium name="Pathogen Informatics"/>
        </authorList>
    </citation>
    <scope>NUCLEOTIDE SEQUENCE [LARGE SCALE GENOMIC DNA]</scope>
    <source>
        <strain evidence="2 7">K173</strain>
        <strain evidence="5">NK65 ny</strain>
        <strain evidence="3 10">NK65e</strain>
        <strain evidence="6 8">SP11 Antwerpcl1</strain>
        <strain evidence="4 9">SP11 RLL</strain>
    </source>
</reference>
<sequence length="219" mass="25577">MNYKLIQITSSLLLMCLCEVYSNDKNNNNGTRITKSNRLLFEPEKNEMGEEEVCEENVSSCDDQESINDDQESIYDDQPIYENQPNNEPVVKMYVSKDPVFEEIKVSTTPKLKMGRLGIPPPSERRQIIEMPFRSPTPPPVNLDYETKVTQPHVFKRTSKMLYSSHCSYPNSKEVKSEIIDWDNFMSVIDHVVSTDPKLENYLKNKVYPKRRKYPCNMY</sequence>
<evidence type="ECO:0000256" key="1">
    <source>
        <dbReference type="SAM" id="SignalP"/>
    </source>
</evidence>